<comment type="similarity">
    <text evidence="7">Belongs to the transferase hexapeptide repeat family. LpxA subfamily.</text>
</comment>
<evidence type="ECO:0000256" key="1">
    <source>
        <dbReference type="ARBA" id="ARBA00022516"/>
    </source>
</evidence>
<name>A0A556ABR3_9BURK</name>
<dbReference type="AlphaFoldDB" id="A0A556ABR3"/>
<dbReference type="EC" id="2.3.1.129" evidence="7"/>
<evidence type="ECO:0000313" key="9">
    <source>
        <dbReference type="EMBL" id="TSH90332.1"/>
    </source>
</evidence>
<evidence type="ECO:0000256" key="6">
    <source>
        <dbReference type="ARBA" id="ARBA00023315"/>
    </source>
</evidence>
<evidence type="ECO:0000313" key="10">
    <source>
        <dbReference type="Proteomes" id="UP000318405"/>
    </source>
</evidence>
<dbReference type="InterPro" id="IPR001451">
    <property type="entry name" value="Hexapep"/>
</dbReference>
<dbReference type="PANTHER" id="PTHR43480">
    <property type="entry name" value="ACYL-[ACYL-CARRIER-PROTEIN]--UDP-N-ACETYLGLUCOSAMINE O-ACYLTRANSFERASE"/>
    <property type="match status" value="1"/>
</dbReference>
<dbReference type="EMBL" id="VLTJ01000039">
    <property type="protein sequence ID" value="TSH90332.1"/>
    <property type="molecule type" value="Genomic_DNA"/>
</dbReference>
<dbReference type="NCBIfam" id="NF003657">
    <property type="entry name" value="PRK05289.1"/>
    <property type="match status" value="1"/>
</dbReference>
<keyword evidence="10" id="KW-1185">Reference proteome</keyword>
<keyword evidence="2 7" id="KW-0441">Lipid A biosynthesis</keyword>
<sequence>MAHIHPSAVVDPGAELDSDVRVGPFTVIGPHVRIAGGTEIGPNCVIDGHTSIGRNNRFLAFCSIGAIPQDKKYRGEPTRLEVGDNNLVREFVTMHIGTTQDEGVTRVGNDNWIMTYVHIAHDCQIGNHTVLSSSAQLAGHVSVGDWAVLGGFTGVHQFVKIGAHCMTGGQSLLLQDVPPFVTAAGSPARAAGINAEGLKRRGFSPEAVRAIRDAYKVLYRQGLALAQAKDELRTRVQAGGDGAAALGQMLDFLDTAARGIVR</sequence>
<keyword evidence="4 7" id="KW-0677">Repeat</keyword>
<keyword evidence="3 7" id="KW-0808">Transferase</keyword>
<comment type="pathway">
    <text evidence="7">Glycolipid biosynthesis; lipid IV(A) biosynthesis; lipid IV(A) from (3R)-3-hydroxytetradecanoyl-[acyl-carrier-protein] and UDP-N-acetyl-alpha-D-glucosamine: step 1/6.</text>
</comment>
<dbReference type="Proteomes" id="UP000318405">
    <property type="component" value="Unassembled WGS sequence"/>
</dbReference>
<dbReference type="OrthoDB" id="9807278at2"/>
<dbReference type="InterPro" id="IPR011004">
    <property type="entry name" value="Trimer_LpxA-like_sf"/>
</dbReference>
<dbReference type="UniPathway" id="UPA00359">
    <property type="reaction ID" value="UER00477"/>
</dbReference>
<keyword evidence="6 7" id="KW-0012">Acyltransferase</keyword>
<evidence type="ECO:0000256" key="4">
    <source>
        <dbReference type="ARBA" id="ARBA00022737"/>
    </source>
</evidence>
<dbReference type="InterPro" id="IPR037157">
    <property type="entry name" value="Acetyltransf_C_sf"/>
</dbReference>
<organism evidence="9 10">
    <name type="scientific">Verticiella sediminum</name>
    <dbReference type="NCBI Taxonomy" id="1247510"/>
    <lineage>
        <taxon>Bacteria</taxon>
        <taxon>Pseudomonadati</taxon>
        <taxon>Pseudomonadota</taxon>
        <taxon>Betaproteobacteria</taxon>
        <taxon>Burkholderiales</taxon>
        <taxon>Alcaligenaceae</taxon>
        <taxon>Verticiella</taxon>
    </lineage>
</organism>
<gene>
    <name evidence="7 9" type="primary">lpxA</name>
    <name evidence="9" type="ORF">FOZ76_21135</name>
</gene>
<feature type="domain" description="UDP N-acetylglucosamine O-acyltransferase C-terminal" evidence="8">
    <location>
        <begin position="176"/>
        <end position="261"/>
    </location>
</feature>
<dbReference type="InterPro" id="IPR029098">
    <property type="entry name" value="Acetyltransf_C"/>
</dbReference>
<evidence type="ECO:0000256" key="3">
    <source>
        <dbReference type="ARBA" id="ARBA00022679"/>
    </source>
</evidence>
<keyword evidence="7" id="KW-0963">Cytoplasm</keyword>
<comment type="subunit">
    <text evidence="7">Homotrimer.</text>
</comment>
<keyword evidence="1 7" id="KW-0444">Lipid biosynthesis</keyword>
<comment type="catalytic activity">
    <reaction evidence="7">
        <text>a (3R)-hydroxyacyl-[ACP] + UDP-N-acetyl-alpha-D-glucosamine = a UDP-3-O-[(3R)-3-hydroxyacyl]-N-acetyl-alpha-D-glucosamine + holo-[ACP]</text>
        <dbReference type="Rhea" id="RHEA:67812"/>
        <dbReference type="Rhea" id="RHEA-COMP:9685"/>
        <dbReference type="Rhea" id="RHEA-COMP:9945"/>
        <dbReference type="ChEBI" id="CHEBI:57705"/>
        <dbReference type="ChEBI" id="CHEBI:64479"/>
        <dbReference type="ChEBI" id="CHEBI:78827"/>
        <dbReference type="ChEBI" id="CHEBI:173225"/>
        <dbReference type="EC" id="2.3.1.129"/>
    </reaction>
</comment>
<evidence type="ECO:0000256" key="7">
    <source>
        <dbReference type="HAMAP-Rule" id="MF_00387"/>
    </source>
</evidence>
<comment type="caution">
    <text evidence="9">The sequence shown here is derived from an EMBL/GenBank/DDBJ whole genome shotgun (WGS) entry which is preliminary data.</text>
</comment>
<dbReference type="HAMAP" id="MF_00387">
    <property type="entry name" value="LpxA"/>
    <property type="match status" value="1"/>
</dbReference>
<dbReference type="NCBIfam" id="TIGR01852">
    <property type="entry name" value="lipid_A_lpxA"/>
    <property type="match status" value="1"/>
</dbReference>
<dbReference type="PIRSF" id="PIRSF000456">
    <property type="entry name" value="UDP-GlcNAc_acltr"/>
    <property type="match status" value="1"/>
</dbReference>
<protein>
    <recommendedName>
        <fullName evidence="7">Acyl-[acyl-carrier-protein]--UDP-N-acetylglucosamine O-acyltransferase</fullName>
        <shortName evidence="7">UDP-N-acetylglucosamine acyltransferase</shortName>
        <ecNumber evidence="7">2.3.1.129</ecNumber>
    </recommendedName>
</protein>
<evidence type="ECO:0000256" key="2">
    <source>
        <dbReference type="ARBA" id="ARBA00022556"/>
    </source>
</evidence>
<comment type="subcellular location">
    <subcellularLocation>
        <location evidence="7">Cytoplasm</location>
    </subcellularLocation>
</comment>
<dbReference type="Pfam" id="PF00132">
    <property type="entry name" value="Hexapep"/>
    <property type="match status" value="1"/>
</dbReference>
<comment type="function">
    <text evidence="7">Involved in the biosynthesis of lipid A, a phosphorylated glycolipid that anchors the lipopolysaccharide to the outer membrane of the cell.</text>
</comment>
<keyword evidence="5 7" id="KW-0443">Lipid metabolism</keyword>
<dbReference type="Gene3D" id="2.160.10.10">
    <property type="entry name" value="Hexapeptide repeat proteins"/>
    <property type="match status" value="1"/>
</dbReference>
<dbReference type="RefSeq" id="WP_143950248.1">
    <property type="nucleotide sequence ID" value="NZ_BAABMB010000003.1"/>
</dbReference>
<dbReference type="PANTHER" id="PTHR43480:SF1">
    <property type="entry name" value="ACYL-[ACYL-CARRIER-PROTEIN]--UDP-N-ACETYLGLUCOSAMINE O-ACYLTRANSFERASE, MITOCHONDRIAL-RELATED"/>
    <property type="match status" value="1"/>
</dbReference>
<dbReference type="Pfam" id="PF13720">
    <property type="entry name" value="Acetyltransf_11"/>
    <property type="match status" value="1"/>
</dbReference>
<evidence type="ECO:0000256" key="5">
    <source>
        <dbReference type="ARBA" id="ARBA00023098"/>
    </source>
</evidence>
<dbReference type="SUPFAM" id="SSF51161">
    <property type="entry name" value="Trimeric LpxA-like enzymes"/>
    <property type="match status" value="1"/>
</dbReference>
<evidence type="ECO:0000259" key="8">
    <source>
        <dbReference type="Pfam" id="PF13720"/>
    </source>
</evidence>
<dbReference type="CDD" id="cd03351">
    <property type="entry name" value="LbH_UDP-GlcNAc_AT"/>
    <property type="match status" value="1"/>
</dbReference>
<reference evidence="9 10" key="1">
    <citation type="submission" date="2019-07" db="EMBL/GenBank/DDBJ databases">
        <title>Qingshengfaniella alkalisoli gen. nov., sp. nov., isolated from saline soil.</title>
        <authorList>
            <person name="Xu L."/>
            <person name="Huang X.-X."/>
            <person name="Sun J.-Q."/>
        </authorList>
    </citation>
    <scope>NUCLEOTIDE SEQUENCE [LARGE SCALE GENOMIC DNA]</scope>
    <source>
        <strain evidence="9 10">DSM 27279</strain>
    </source>
</reference>
<dbReference type="GO" id="GO:0009245">
    <property type="term" value="P:lipid A biosynthetic process"/>
    <property type="evidence" value="ECO:0007669"/>
    <property type="project" value="UniProtKB-UniRule"/>
</dbReference>
<dbReference type="GO" id="GO:0008780">
    <property type="term" value="F:acyl-[acyl-carrier-protein]-UDP-N-acetylglucosamine O-acyltransferase activity"/>
    <property type="evidence" value="ECO:0007669"/>
    <property type="project" value="UniProtKB-UniRule"/>
</dbReference>
<proteinExistence type="inferred from homology"/>
<accession>A0A556ABR3</accession>
<dbReference type="Gene3D" id="1.20.1180.10">
    <property type="entry name" value="Udp N-acetylglucosamine O-acyltransferase, C-terminal domain"/>
    <property type="match status" value="1"/>
</dbReference>
<dbReference type="GO" id="GO:0005737">
    <property type="term" value="C:cytoplasm"/>
    <property type="evidence" value="ECO:0007669"/>
    <property type="project" value="UniProtKB-SubCell"/>
</dbReference>
<dbReference type="GO" id="GO:0016020">
    <property type="term" value="C:membrane"/>
    <property type="evidence" value="ECO:0007669"/>
    <property type="project" value="GOC"/>
</dbReference>
<dbReference type="InterPro" id="IPR010137">
    <property type="entry name" value="Lipid_A_LpxA"/>
</dbReference>